<evidence type="ECO:0008006" key="3">
    <source>
        <dbReference type="Google" id="ProtNLM"/>
    </source>
</evidence>
<dbReference type="Proteomes" id="UP000019193">
    <property type="component" value="Unassembled WGS sequence"/>
</dbReference>
<dbReference type="SUPFAM" id="SSF160207">
    <property type="entry name" value="NMB0488-like"/>
    <property type="match status" value="1"/>
</dbReference>
<evidence type="ECO:0000313" key="2">
    <source>
        <dbReference type="Proteomes" id="UP000019193"/>
    </source>
</evidence>
<proteinExistence type="predicted"/>
<dbReference type="RefSeq" id="WP_004886298.1">
    <property type="nucleotide sequence ID" value="NZ_CBSD020000036.1"/>
</dbReference>
<reference evidence="1 2" key="1">
    <citation type="submission" date="2013-06" db="EMBL/GenBank/DDBJ databases">
        <title>Comparative analysis of genomes of multi-drug Acinetobacter sp. from Colombian Hospitals.</title>
        <authorList>
            <person name="Barreto-Hernandez E."/>
            <person name="Gonzalez E.B."/>
            <person name="Cepeda L.A."/>
            <person name="Valenzuela E.M."/>
            <person name="Falquet L."/>
            <person name="Reguero M.T."/>
            <person name="Mantilla R."/>
        </authorList>
    </citation>
    <scope>NUCLEOTIDE SEQUENCE [LARGE SCALE GENOMIC DNA]</scope>
    <source>
        <strain evidence="1 2">28F</strain>
    </source>
</reference>
<dbReference type="InterPro" id="IPR009888">
    <property type="entry name" value="CdiI_Proteobact"/>
</dbReference>
<protein>
    <recommendedName>
        <fullName evidence="3">CdiI family contact-dependent growth inhibition immunity protein</fullName>
    </recommendedName>
</protein>
<organism evidence="1 2">
    <name type="scientific">Acinetobacter nosocomialis 28F</name>
    <dbReference type="NCBI Taxonomy" id="1147131"/>
    <lineage>
        <taxon>Bacteria</taxon>
        <taxon>Pseudomonadati</taxon>
        <taxon>Pseudomonadota</taxon>
        <taxon>Gammaproteobacteria</taxon>
        <taxon>Moraxellales</taxon>
        <taxon>Moraxellaceae</taxon>
        <taxon>Acinetobacter</taxon>
        <taxon>Acinetobacter calcoaceticus/baumannii complex</taxon>
    </lineage>
</organism>
<dbReference type="EMBL" id="CBSD020000036">
    <property type="protein sequence ID" value="CDG74881.1"/>
    <property type="molecule type" value="Genomic_DNA"/>
</dbReference>
<dbReference type="InterPro" id="IPR037891">
    <property type="entry name" value="Cdil-like_sf"/>
</dbReference>
<dbReference type="Pfam" id="PF07262">
    <property type="entry name" value="CdiI"/>
    <property type="match status" value="1"/>
</dbReference>
<sequence length="160" mass="18218">MKHVNVYFNSQYIEVTSWNDGGCWLLNLDFEPIKLSTNVKNKILGESIQIALNAGKNIPPENVKNILFSPELDSLMTERDKKLMAEFGYKSKKALFKHMRKVSITYINDTYKISPSHQDGLDYSFTGLSKADEIILPNDATDEELGQAVRLAYEKCTSIY</sequence>
<comment type="caution">
    <text evidence="1">The sequence shown here is derived from an EMBL/GenBank/DDBJ whole genome shotgun (WGS) entry which is preliminary data.</text>
</comment>
<dbReference type="CDD" id="cd13445">
    <property type="entry name" value="CDI_inhibitor_EC869_like"/>
    <property type="match status" value="1"/>
</dbReference>
<dbReference type="Gene3D" id="3.40.1590.10">
    <property type="entry name" value="NMB0488-like"/>
    <property type="match status" value="1"/>
</dbReference>
<evidence type="ECO:0000313" key="1">
    <source>
        <dbReference type="EMBL" id="CDG74881.1"/>
    </source>
</evidence>
<accession>A0AA36NTV5</accession>
<dbReference type="AlphaFoldDB" id="A0AA36NTV5"/>
<gene>
    <name evidence="1" type="ORF">ANICBIBUN_14522</name>
</gene>
<keyword evidence="2" id="KW-1185">Reference proteome</keyword>
<dbReference type="GeneID" id="92797034"/>
<name>A0AA36NTV5_ACINO</name>